<dbReference type="Gene3D" id="3.60.70.12">
    <property type="entry name" value="L-amino peptidase D-ALA esterase/amidase"/>
    <property type="match status" value="1"/>
</dbReference>
<dbReference type="InterPro" id="IPR016117">
    <property type="entry name" value="ArgJ-like_dom_sf"/>
</dbReference>
<protein>
    <submittedName>
        <fullName evidence="2">D-aminopeptidase</fullName>
    </submittedName>
</protein>
<dbReference type="EMBL" id="FNDJ01000020">
    <property type="protein sequence ID" value="SDK95806.1"/>
    <property type="molecule type" value="Genomic_DNA"/>
</dbReference>
<dbReference type="AlphaFoldDB" id="A0A1G9G5F6"/>
<dbReference type="PANTHER" id="PTHR36512:SF3">
    <property type="entry name" value="BLR5678 PROTEIN"/>
    <property type="match status" value="1"/>
</dbReference>
<gene>
    <name evidence="2" type="ORF">SAMN05421869_120179</name>
</gene>
<name>A0A1G9G5F6_9ACTN</name>
<dbReference type="InterPro" id="IPR005321">
    <property type="entry name" value="Peptidase_S58_DmpA"/>
</dbReference>
<keyword evidence="2" id="KW-0378">Hydrolase</keyword>
<dbReference type="Pfam" id="PF03576">
    <property type="entry name" value="Peptidase_S58"/>
    <property type="match status" value="1"/>
</dbReference>
<evidence type="ECO:0000313" key="2">
    <source>
        <dbReference type="EMBL" id="SDK95806.1"/>
    </source>
</evidence>
<proteinExistence type="inferred from homology"/>
<reference evidence="2 3" key="1">
    <citation type="submission" date="2016-10" db="EMBL/GenBank/DDBJ databases">
        <authorList>
            <person name="de Groot N.N."/>
        </authorList>
    </citation>
    <scope>NUCLEOTIDE SEQUENCE [LARGE SCALE GENOMIC DNA]</scope>
    <source>
        <strain evidence="2 3">CGMCC 4.6533</strain>
    </source>
</reference>
<comment type="similarity">
    <text evidence="1">Belongs to the peptidase S58 family.</text>
</comment>
<accession>A0A1G9G5F6</accession>
<organism evidence="2 3">
    <name type="scientific">Nonomuraea jiangxiensis</name>
    <dbReference type="NCBI Taxonomy" id="633440"/>
    <lineage>
        <taxon>Bacteria</taxon>
        <taxon>Bacillati</taxon>
        <taxon>Actinomycetota</taxon>
        <taxon>Actinomycetes</taxon>
        <taxon>Streptosporangiales</taxon>
        <taxon>Streptosporangiaceae</taxon>
        <taxon>Nonomuraea</taxon>
    </lineage>
</organism>
<dbReference type="STRING" id="633440.SAMN05421869_120179"/>
<evidence type="ECO:0000313" key="3">
    <source>
        <dbReference type="Proteomes" id="UP000199202"/>
    </source>
</evidence>
<dbReference type="OrthoDB" id="9770388at2"/>
<keyword evidence="3" id="KW-1185">Reference proteome</keyword>
<dbReference type="PANTHER" id="PTHR36512">
    <property type="entry name" value="D-AMINOPEPTIDASE"/>
    <property type="match status" value="1"/>
</dbReference>
<dbReference type="RefSeq" id="WP_090942519.1">
    <property type="nucleotide sequence ID" value="NZ_FNDJ01000020.1"/>
</dbReference>
<sequence>MTAPPAATRRLRDHGHVIGHFEPGPDNAITDVPSVRVGQTTVLDDTRGVYSGVTAIVPPARVVPAGFHVVNGYGKFVGATQVMELGEVETPVLLTSTLSTFRVADALLSWVLDHAAGPVTSVNPVVGEINDSWLSSVEPRPVTAEHVYAALDGARGGPVAMGNVGGGTGACALGFKAGIGTASRMVPLQDGGPVTVGVLVQANMGGELRLLGRTVTPESLGLPRPGPAGEQGSCVVVVATDAGCDARQLTRIAARGVLALGRVGAGYSHGSGDYGLAFSAGRGMLRPPDLDQVFRAVLESVEEAVIDALLAARTVRTPSGRQAVALPHEVVGSS</sequence>
<dbReference type="GO" id="GO:0004177">
    <property type="term" value="F:aminopeptidase activity"/>
    <property type="evidence" value="ECO:0007669"/>
    <property type="project" value="UniProtKB-KW"/>
</dbReference>
<dbReference type="SUPFAM" id="SSF56266">
    <property type="entry name" value="DmpA/ArgJ-like"/>
    <property type="match status" value="1"/>
</dbReference>
<keyword evidence="2" id="KW-0031">Aminopeptidase</keyword>
<keyword evidence="2" id="KW-0645">Protease</keyword>
<evidence type="ECO:0000256" key="1">
    <source>
        <dbReference type="ARBA" id="ARBA00007068"/>
    </source>
</evidence>
<dbReference type="Proteomes" id="UP000199202">
    <property type="component" value="Unassembled WGS sequence"/>
</dbReference>